<evidence type="ECO:0000259" key="1">
    <source>
        <dbReference type="Pfam" id="PF12728"/>
    </source>
</evidence>
<evidence type="ECO:0000313" key="2">
    <source>
        <dbReference type="EMBL" id="TSE32106.1"/>
    </source>
</evidence>
<dbReference type="AlphaFoldDB" id="A0A554X8K3"/>
<keyword evidence="3" id="KW-1185">Reference proteome</keyword>
<protein>
    <submittedName>
        <fullName evidence="2">Helix-turn-helix domain protein</fullName>
    </submittedName>
</protein>
<reference evidence="2 3" key="1">
    <citation type="submission" date="2019-07" db="EMBL/GenBank/DDBJ databases">
        <title>Tepidimonas charontis SPSP-6 draft genome.</title>
        <authorList>
            <person name="Da Costa M.S."/>
            <person name="Froufe H.J.C."/>
            <person name="Egas C."/>
            <person name="Albuquerque L."/>
        </authorList>
    </citation>
    <scope>NUCLEOTIDE SEQUENCE [LARGE SCALE GENOMIC DNA]</scope>
    <source>
        <strain evidence="2 3">SPSP-6</strain>
    </source>
</reference>
<name>A0A554X8K3_9BURK</name>
<evidence type="ECO:0000313" key="3">
    <source>
        <dbReference type="Proteomes" id="UP000318294"/>
    </source>
</evidence>
<sequence>MSMSAPQVRLLRAPEVARALGIGRSTLYRWVAAGLVPPPLRLGGAARWRPEDIERVLVRAEALRKGGGL</sequence>
<gene>
    <name evidence="2" type="ORF">Tchar_02193</name>
</gene>
<dbReference type="InterPro" id="IPR041657">
    <property type="entry name" value="HTH_17"/>
</dbReference>
<organism evidence="2 3">
    <name type="scientific">Tepidimonas charontis</name>
    <dbReference type="NCBI Taxonomy" id="2267262"/>
    <lineage>
        <taxon>Bacteria</taxon>
        <taxon>Pseudomonadati</taxon>
        <taxon>Pseudomonadota</taxon>
        <taxon>Betaproteobacteria</taxon>
        <taxon>Burkholderiales</taxon>
        <taxon>Tepidimonas</taxon>
    </lineage>
</organism>
<dbReference type="EMBL" id="VJON01000041">
    <property type="protein sequence ID" value="TSE32106.1"/>
    <property type="molecule type" value="Genomic_DNA"/>
</dbReference>
<dbReference type="Gene3D" id="1.10.238.160">
    <property type="match status" value="1"/>
</dbReference>
<dbReference type="InterPro" id="IPR009061">
    <property type="entry name" value="DNA-bd_dom_put_sf"/>
</dbReference>
<accession>A0A554X8K3</accession>
<dbReference type="SUPFAM" id="SSF46955">
    <property type="entry name" value="Putative DNA-binding domain"/>
    <property type="match status" value="1"/>
</dbReference>
<feature type="domain" description="Helix-turn-helix" evidence="1">
    <location>
        <begin position="10"/>
        <end position="57"/>
    </location>
</feature>
<dbReference type="OrthoDB" id="9182156at2"/>
<comment type="caution">
    <text evidence="2">The sequence shown here is derived from an EMBL/GenBank/DDBJ whole genome shotgun (WGS) entry which is preliminary data.</text>
</comment>
<dbReference type="RefSeq" id="WP_144329062.1">
    <property type="nucleotide sequence ID" value="NZ_VJON01000041.1"/>
</dbReference>
<dbReference type="Proteomes" id="UP000318294">
    <property type="component" value="Unassembled WGS sequence"/>
</dbReference>
<dbReference type="Pfam" id="PF12728">
    <property type="entry name" value="HTH_17"/>
    <property type="match status" value="1"/>
</dbReference>
<proteinExistence type="predicted"/>